<keyword evidence="1" id="KW-0472">Membrane</keyword>
<dbReference type="GO" id="GO:0050830">
    <property type="term" value="P:defense response to Gram-positive bacterium"/>
    <property type="evidence" value="ECO:0007669"/>
    <property type="project" value="TreeGrafter"/>
</dbReference>
<protein>
    <submittedName>
        <fullName evidence="3">Uncharacterized protein</fullName>
    </submittedName>
</protein>
<evidence type="ECO:0000256" key="1">
    <source>
        <dbReference type="SAM" id="Phobius"/>
    </source>
</evidence>
<dbReference type="GO" id="GO:0050829">
    <property type="term" value="P:defense response to Gram-negative bacterium"/>
    <property type="evidence" value="ECO:0007669"/>
    <property type="project" value="TreeGrafter"/>
</dbReference>
<name>A0AA88MQE2_TACVA</name>
<dbReference type="AlphaFoldDB" id="A0AA88MQE2"/>
<feature type="signal peptide" evidence="2">
    <location>
        <begin position="1"/>
        <end position="21"/>
    </location>
</feature>
<feature type="chain" id="PRO_5041698035" evidence="2">
    <location>
        <begin position="22"/>
        <end position="172"/>
    </location>
</feature>
<evidence type="ECO:0000313" key="3">
    <source>
        <dbReference type="EMBL" id="KAK2841299.1"/>
    </source>
</evidence>
<dbReference type="GO" id="GO:2000406">
    <property type="term" value="P:positive regulation of T cell migration"/>
    <property type="evidence" value="ECO:0007669"/>
    <property type="project" value="TreeGrafter"/>
</dbReference>
<sequence length="172" mass="19068">MGLYAVYPVILKLIIVMSCTACNTAEYEIHGECCPMCTPVLRVLDCCNNSIHWHFALELETCLPCAVCDDGEDMHTEPLTGYYCIETQGESYRKAKQHSTCVPGQYIYQNGTSLLDTMCKDCSEETYSDGLFMHCKPHTNDAVCSHKPSHLGLIIGILVPSLLVLVILSVLL</sequence>
<dbReference type="EMBL" id="JAVHJS010000012">
    <property type="protein sequence ID" value="KAK2841299.1"/>
    <property type="molecule type" value="Genomic_DNA"/>
</dbReference>
<evidence type="ECO:0000313" key="4">
    <source>
        <dbReference type="Proteomes" id="UP001187315"/>
    </source>
</evidence>
<organism evidence="3 4">
    <name type="scientific">Tachysurus vachellii</name>
    <name type="common">Darkbarbel catfish</name>
    <name type="synonym">Pelteobagrus vachellii</name>
    <dbReference type="NCBI Taxonomy" id="175792"/>
    <lineage>
        <taxon>Eukaryota</taxon>
        <taxon>Metazoa</taxon>
        <taxon>Chordata</taxon>
        <taxon>Craniata</taxon>
        <taxon>Vertebrata</taxon>
        <taxon>Euteleostomi</taxon>
        <taxon>Actinopterygii</taxon>
        <taxon>Neopterygii</taxon>
        <taxon>Teleostei</taxon>
        <taxon>Ostariophysi</taxon>
        <taxon>Siluriformes</taxon>
        <taxon>Bagridae</taxon>
        <taxon>Tachysurus</taxon>
    </lineage>
</organism>
<dbReference type="PANTHER" id="PTHR46838:SF1">
    <property type="entry name" value="TUMOR NECROSIS FACTOR RECEPTOR SUPERFAMILY MEMBER 14"/>
    <property type="match status" value="1"/>
</dbReference>
<dbReference type="GO" id="GO:0009897">
    <property type="term" value="C:external side of plasma membrane"/>
    <property type="evidence" value="ECO:0007669"/>
    <property type="project" value="TreeGrafter"/>
</dbReference>
<dbReference type="Gene3D" id="2.10.50.10">
    <property type="entry name" value="Tumor Necrosis Factor Receptor, subunit A, domain 2"/>
    <property type="match status" value="1"/>
</dbReference>
<keyword evidence="4" id="KW-1185">Reference proteome</keyword>
<keyword evidence="1" id="KW-1133">Transmembrane helix</keyword>
<keyword evidence="1" id="KW-0812">Transmembrane</keyword>
<accession>A0AA88MQE2</accession>
<keyword evidence="2" id="KW-0732">Signal</keyword>
<evidence type="ECO:0000256" key="2">
    <source>
        <dbReference type="SAM" id="SignalP"/>
    </source>
</evidence>
<comment type="caution">
    <text evidence="3">The sequence shown here is derived from an EMBL/GenBank/DDBJ whole genome shotgun (WGS) entry which is preliminary data.</text>
</comment>
<proteinExistence type="predicted"/>
<dbReference type="GO" id="GO:0002720">
    <property type="term" value="P:positive regulation of cytokine production involved in immune response"/>
    <property type="evidence" value="ECO:0007669"/>
    <property type="project" value="TreeGrafter"/>
</dbReference>
<feature type="transmembrane region" description="Helical" evidence="1">
    <location>
        <begin position="151"/>
        <end position="171"/>
    </location>
</feature>
<dbReference type="GO" id="GO:0046642">
    <property type="term" value="P:negative regulation of alpha-beta T cell proliferation"/>
    <property type="evidence" value="ECO:0007669"/>
    <property type="project" value="TreeGrafter"/>
</dbReference>
<reference evidence="3" key="1">
    <citation type="submission" date="2023-08" db="EMBL/GenBank/DDBJ databases">
        <title>Pelteobagrus vachellii genome.</title>
        <authorList>
            <person name="Liu H."/>
        </authorList>
    </citation>
    <scope>NUCLEOTIDE SEQUENCE</scope>
    <source>
        <strain evidence="3">PRFRI_2022a</strain>
        <tissue evidence="3">Muscle</tissue>
    </source>
</reference>
<dbReference type="SUPFAM" id="SSF57586">
    <property type="entry name" value="TNF receptor-like"/>
    <property type="match status" value="1"/>
</dbReference>
<dbReference type="PANTHER" id="PTHR46838">
    <property type="entry name" value="TUMOR NECROSIS FACTOR RECEPTOR SUPERFAMILY MEMBER 14"/>
    <property type="match status" value="1"/>
</dbReference>
<gene>
    <name evidence="3" type="ORF">Q7C36_012878</name>
</gene>
<dbReference type="Proteomes" id="UP001187315">
    <property type="component" value="Unassembled WGS sequence"/>
</dbReference>